<sequence length="300" mass="31364">MTSRDTLVRGLWTLFEPIHAVTYFSAESRAAFAAIGLTRYWDGYFAGRSAPLGAVTAAPVTALFSGFAPALVERALPAAWSIASPDAVLDARAAGAASTLRTLVPDEDVAARAATALAPIAAEVDTIGRPLAAANRALPTTGDPYRDLWQATATLREHRGDGHVLALVTENIAGLTTIVLRSGLDLDTSSMKRSRGWSDEEWDDEQSDLVDRGMLDSDGLITPAGRDTIDRAEQLTNRLATAPWSGLSDARLAAVAAALAPLANACAPLYPQPNPIGMPTPWDAAADPAGATILAGPASR</sequence>
<evidence type="ECO:0008006" key="3">
    <source>
        <dbReference type="Google" id="ProtNLM"/>
    </source>
</evidence>
<organism evidence="1 2">
    <name type="scientific">Subtercola boreus</name>
    <dbReference type="NCBI Taxonomy" id="120213"/>
    <lineage>
        <taxon>Bacteria</taxon>
        <taxon>Bacillati</taxon>
        <taxon>Actinomycetota</taxon>
        <taxon>Actinomycetes</taxon>
        <taxon>Micrococcales</taxon>
        <taxon>Microbacteriaceae</taxon>
        <taxon>Subtercola</taxon>
    </lineage>
</organism>
<dbReference type="AlphaFoldDB" id="A0A3E0VZ85"/>
<dbReference type="NCBIfam" id="NF047719">
    <property type="entry name" value="SCO6745_fam_HTH"/>
    <property type="match status" value="1"/>
</dbReference>
<reference evidence="1 2" key="1">
    <citation type="submission" date="2017-04" db="EMBL/GenBank/DDBJ databases">
        <title>Comparative genome analysis of Subtercola boreus.</title>
        <authorList>
            <person name="Cho Y.-J."/>
            <person name="Cho A."/>
            <person name="Kim O.-S."/>
            <person name="Lee J.-I."/>
        </authorList>
    </citation>
    <scope>NUCLEOTIDE SEQUENCE [LARGE SCALE GENOMIC DNA]</scope>
    <source>
        <strain evidence="1 2">P27444</strain>
    </source>
</reference>
<dbReference type="InterPro" id="IPR054058">
    <property type="entry name" value="HTH_67"/>
</dbReference>
<accession>A0A3E0VZ85</accession>
<dbReference type="EMBL" id="NBXA01000007">
    <property type="protein sequence ID" value="RFA15404.1"/>
    <property type="molecule type" value="Genomic_DNA"/>
</dbReference>
<name>A0A3E0VZ85_9MICO</name>
<evidence type="ECO:0000313" key="2">
    <source>
        <dbReference type="Proteomes" id="UP000256709"/>
    </source>
</evidence>
<evidence type="ECO:0000313" key="1">
    <source>
        <dbReference type="EMBL" id="RFA15404.1"/>
    </source>
</evidence>
<gene>
    <name evidence="1" type="ORF">B7R21_05155</name>
</gene>
<protein>
    <recommendedName>
        <fullName evidence="3">SalK</fullName>
    </recommendedName>
</protein>
<dbReference type="RefSeq" id="WP_116282166.1">
    <property type="nucleotide sequence ID" value="NZ_NBXA01000007.1"/>
</dbReference>
<comment type="caution">
    <text evidence="1">The sequence shown here is derived from an EMBL/GenBank/DDBJ whole genome shotgun (WGS) entry which is preliminary data.</text>
</comment>
<proteinExistence type="predicted"/>
<dbReference type="Pfam" id="PF21863">
    <property type="entry name" value="HTH_67"/>
    <property type="match status" value="1"/>
</dbReference>
<dbReference type="Proteomes" id="UP000256709">
    <property type="component" value="Unassembled WGS sequence"/>
</dbReference>
<dbReference type="OrthoDB" id="157052at2"/>